<evidence type="ECO:0000256" key="1">
    <source>
        <dbReference type="ARBA" id="ARBA00001946"/>
    </source>
</evidence>
<dbReference type="Gene3D" id="1.10.150.20">
    <property type="entry name" value="5' to 3' exonuclease, C-terminal subdomain"/>
    <property type="match status" value="1"/>
</dbReference>
<keyword evidence="10" id="KW-1185">Reference proteome</keyword>
<dbReference type="PANTHER" id="PTHR11081:SF9">
    <property type="entry name" value="FLAP ENDONUCLEASE 1"/>
    <property type="match status" value="1"/>
</dbReference>
<dbReference type="GO" id="GO:0008409">
    <property type="term" value="F:5'-3' exonuclease activity"/>
    <property type="evidence" value="ECO:0007669"/>
    <property type="project" value="TreeGrafter"/>
</dbReference>
<dbReference type="Pfam" id="PF00752">
    <property type="entry name" value="XPG_N"/>
    <property type="match status" value="1"/>
</dbReference>
<evidence type="ECO:0000313" key="9">
    <source>
        <dbReference type="EMBL" id="CAG8762445.1"/>
    </source>
</evidence>
<dbReference type="Gene3D" id="3.40.50.1010">
    <property type="entry name" value="5'-nuclease"/>
    <property type="match status" value="2"/>
</dbReference>
<dbReference type="SUPFAM" id="SSF88723">
    <property type="entry name" value="PIN domain-like"/>
    <property type="match status" value="1"/>
</dbReference>
<dbReference type="InterPro" id="IPR006084">
    <property type="entry name" value="XPG/Rad2"/>
</dbReference>
<dbReference type="SMART" id="SM00484">
    <property type="entry name" value="XPGI"/>
    <property type="match status" value="1"/>
</dbReference>
<evidence type="ECO:0000256" key="5">
    <source>
        <dbReference type="ARBA" id="ARBA00022801"/>
    </source>
</evidence>
<dbReference type="InterPro" id="IPR036279">
    <property type="entry name" value="5-3_exonuclease_C_sf"/>
</dbReference>
<dbReference type="PRINTS" id="PR00853">
    <property type="entry name" value="XPGRADSUPER"/>
</dbReference>
<keyword evidence="5" id="KW-0378">Hydrolase</keyword>
<feature type="non-terminal residue" evidence="9">
    <location>
        <position position="1"/>
    </location>
</feature>
<dbReference type="InterPro" id="IPR029060">
    <property type="entry name" value="PIN-like_dom_sf"/>
</dbReference>
<evidence type="ECO:0000256" key="2">
    <source>
        <dbReference type="ARBA" id="ARBA00022722"/>
    </source>
</evidence>
<keyword evidence="6" id="KW-0460">Magnesium</keyword>
<evidence type="ECO:0000256" key="4">
    <source>
        <dbReference type="ARBA" id="ARBA00022759"/>
    </source>
</evidence>
<dbReference type="SUPFAM" id="SSF47807">
    <property type="entry name" value="5' to 3' exonuclease, C-terminal subdomain"/>
    <property type="match status" value="1"/>
</dbReference>
<dbReference type="Proteomes" id="UP000789759">
    <property type="component" value="Unassembled WGS sequence"/>
</dbReference>
<evidence type="ECO:0000259" key="7">
    <source>
        <dbReference type="SMART" id="SM00484"/>
    </source>
</evidence>
<protein>
    <submittedName>
        <fullName evidence="9">12265_t:CDS:1</fullName>
    </submittedName>
</protein>
<dbReference type="InterPro" id="IPR008918">
    <property type="entry name" value="HhH2"/>
</dbReference>
<dbReference type="GO" id="GO:0046872">
    <property type="term" value="F:metal ion binding"/>
    <property type="evidence" value="ECO:0007669"/>
    <property type="project" value="UniProtKB-KW"/>
</dbReference>
<evidence type="ECO:0000313" key="10">
    <source>
        <dbReference type="Proteomes" id="UP000789759"/>
    </source>
</evidence>
<dbReference type="GO" id="GO:0006281">
    <property type="term" value="P:DNA repair"/>
    <property type="evidence" value="ECO:0007669"/>
    <property type="project" value="UniProtKB-ARBA"/>
</dbReference>
<evidence type="ECO:0000259" key="8">
    <source>
        <dbReference type="SMART" id="SM00485"/>
    </source>
</evidence>
<dbReference type="GO" id="GO:0003677">
    <property type="term" value="F:DNA binding"/>
    <property type="evidence" value="ECO:0007669"/>
    <property type="project" value="InterPro"/>
</dbReference>
<sequence>YKHKRLAIDGSIYLRKFVYGIKATNNQGEVHPYTHILGFYRMTVLLKQNNITPIFVFDGKTRIKEKSKELIRRRNLAKKTLEVLKFEEIRNERIEKWKSVVNKMEKMKDNSASEYITMGLSKVVEETISSSMIKSLDNSTHIHLNIPQNIISLTTTRAIETLTGKILQDLMKFIQLEQNTDFVDSYFEKSCIEGSDKLIKEIRSLKGDKSRYIRQKVILELQIPILIYLMKFIRQVVEPQSHNMKVMQKQQTQLIRLLLLIKEIATKSQARKTSSVERVKTIANLTDEQVFKKKYPNFKPSSNEIKLKKKIKDMVNTALKDVVSLANDKRFTKVQRGIMQMEYQLVESLLAGQLSNDIILDIEAESNSLMKSLGKRTIKVTWKMYDECQEFLKAWGIPCITSEGYEAEALCASLTTHGLADASVSDDTDTILYGDGPVVRQFLTKKNPIQEVSPNKIRELLNLSRDEFIDLCILCGTDFSGTIQGIGPTKALKMIRSYGTIENIISKLDSYNTYESDFMEEVKSARRIFKSPPIISSKYKKMLEEKEENAEFPKLLNQFQIDTNDKHNMKR</sequence>
<dbReference type="EMBL" id="CAJVQA010020195">
    <property type="protein sequence ID" value="CAG8762445.1"/>
    <property type="molecule type" value="Genomic_DNA"/>
</dbReference>
<dbReference type="Pfam" id="PF00867">
    <property type="entry name" value="XPG_I"/>
    <property type="match status" value="1"/>
</dbReference>
<evidence type="ECO:0000256" key="3">
    <source>
        <dbReference type="ARBA" id="ARBA00022723"/>
    </source>
</evidence>
<dbReference type="PANTHER" id="PTHR11081">
    <property type="entry name" value="FLAP ENDONUCLEASE FAMILY MEMBER"/>
    <property type="match status" value="1"/>
</dbReference>
<feature type="domain" description="XPG-I" evidence="7">
    <location>
        <begin position="393"/>
        <end position="463"/>
    </location>
</feature>
<comment type="caution">
    <text evidence="9">The sequence shown here is derived from an EMBL/GenBank/DDBJ whole genome shotgun (WGS) entry which is preliminary data.</text>
</comment>
<dbReference type="SMART" id="SM00279">
    <property type="entry name" value="HhH2"/>
    <property type="match status" value="1"/>
</dbReference>
<dbReference type="AlphaFoldDB" id="A0A9N9J2P8"/>
<name>A0A9N9J2P8_9GLOM</name>
<feature type="domain" description="XPG N-terminal" evidence="8">
    <location>
        <begin position="1"/>
        <end position="80"/>
    </location>
</feature>
<dbReference type="InterPro" id="IPR006085">
    <property type="entry name" value="XPG_DNA_repair_N"/>
</dbReference>
<dbReference type="OrthoDB" id="31113at2759"/>
<accession>A0A9N9J2P8</accession>
<keyword evidence="2" id="KW-0540">Nuclease</keyword>
<dbReference type="InterPro" id="IPR006086">
    <property type="entry name" value="XPG-I_dom"/>
</dbReference>
<keyword evidence="4" id="KW-0255">Endonuclease</keyword>
<comment type="cofactor">
    <cofactor evidence="1">
        <name>Mg(2+)</name>
        <dbReference type="ChEBI" id="CHEBI:18420"/>
    </cofactor>
</comment>
<dbReference type="SMART" id="SM00485">
    <property type="entry name" value="XPGN"/>
    <property type="match status" value="1"/>
</dbReference>
<keyword evidence="3" id="KW-0479">Metal-binding</keyword>
<gene>
    <name evidence="9" type="ORF">CPELLU_LOCUS15393</name>
</gene>
<dbReference type="GO" id="GO:0017108">
    <property type="term" value="F:5'-flap endonuclease activity"/>
    <property type="evidence" value="ECO:0007669"/>
    <property type="project" value="TreeGrafter"/>
</dbReference>
<evidence type="ECO:0000256" key="6">
    <source>
        <dbReference type="ARBA" id="ARBA00022842"/>
    </source>
</evidence>
<reference evidence="9" key="1">
    <citation type="submission" date="2021-06" db="EMBL/GenBank/DDBJ databases">
        <authorList>
            <person name="Kallberg Y."/>
            <person name="Tangrot J."/>
            <person name="Rosling A."/>
        </authorList>
    </citation>
    <scope>NUCLEOTIDE SEQUENCE</scope>
    <source>
        <strain evidence="9">FL966</strain>
    </source>
</reference>
<organism evidence="9 10">
    <name type="scientific">Cetraspora pellucida</name>
    <dbReference type="NCBI Taxonomy" id="1433469"/>
    <lineage>
        <taxon>Eukaryota</taxon>
        <taxon>Fungi</taxon>
        <taxon>Fungi incertae sedis</taxon>
        <taxon>Mucoromycota</taxon>
        <taxon>Glomeromycotina</taxon>
        <taxon>Glomeromycetes</taxon>
        <taxon>Diversisporales</taxon>
        <taxon>Gigasporaceae</taxon>
        <taxon>Cetraspora</taxon>
    </lineage>
</organism>
<proteinExistence type="predicted"/>